<evidence type="ECO:0000313" key="3">
    <source>
        <dbReference type="EMBL" id="SDJ33857.1"/>
    </source>
</evidence>
<keyword evidence="2" id="KW-0472">Membrane</keyword>
<evidence type="ECO:0008006" key="5">
    <source>
        <dbReference type="Google" id="ProtNLM"/>
    </source>
</evidence>
<dbReference type="STRING" id="490829.SAMN05421850_11425"/>
<evidence type="ECO:0000313" key="4">
    <source>
        <dbReference type="Proteomes" id="UP000199340"/>
    </source>
</evidence>
<keyword evidence="2" id="KW-0812">Transmembrane</keyword>
<feature type="transmembrane region" description="Helical" evidence="2">
    <location>
        <begin position="12"/>
        <end position="33"/>
    </location>
</feature>
<keyword evidence="2" id="KW-1133">Transmembrane helix</keyword>
<dbReference type="Proteomes" id="UP000199340">
    <property type="component" value="Unassembled WGS sequence"/>
</dbReference>
<organism evidence="3 4">
    <name type="scientific">Lutimaribacter saemankumensis</name>
    <dbReference type="NCBI Taxonomy" id="490829"/>
    <lineage>
        <taxon>Bacteria</taxon>
        <taxon>Pseudomonadati</taxon>
        <taxon>Pseudomonadota</taxon>
        <taxon>Alphaproteobacteria</taxon>
        <taxon>Rhodobacterales</taxon>
        <taxon>Roseobacteraceae</taxon>
        <taxon>Lutimaribacter</taxon>
    </lineage>
</organism>
<protein>
    <recommendedName>
        <fullName evidence="5">PepSY-associated TM region</fullName>
    </recommendedName>
</protein>
<feature type="compositionally biased region" description="Basic and acidic residues" evidence="1">
    <location>
        <begin position="80"/>
        <end position="91"/>
    </location>
</feature>
<proteinExistence type="predicted"/>
<accession>A0A1G8SXA0</accession>
<gene>
    <name evidence="3" type="ORF">SAMN05421850_11425</name>
</gene>
<feature type="region of interest" description="Disordered" evidence="1">
    <location>
        <begin position="60"/>
        <end position="91"/>
    </location>
</feature>
<dbReference type="AlphaFoldDB" id="A0A1G8SXA0"/>
<dbReference type="EMBL" id="FNEB01000014">
    <property type="protein sequence ID" value="SDJ33857.1"/>
    <property type="molecule type" value="Genomic_DNA"/>
</dbReference>
<sequence length="91" mass="10171">MAATLKFLRTLHSWLGLIALPWVILFGFTGFYLNHGQAIRSVLPLVSYEDVGDRFATLPSPPDRGASVRHRTAILAGQPDDERERGRLSRP</sequence>
<name>A0A1G8SXA0_9RHOB</name>
<evidence type="ECO:0000256" key="1">
    <source>
        <dbReference type="SAM" id="MobiDB-lite"/>
    </source>
</evidence>
<evidence type="ECO:0000256" key="2">
    <source>
        <dbReference type="SAM" id="Phobius"/>
    </source>
</evidence>
<reference evidence="3 4" key="1">
    <citation type="submission" date="2016-10" db="EMBL/GenBank/DDBJ databases">
        <authorList>
            <person name="de Groot N.N."/>
        </authorList>
    </citation>
    <scope>NUCLEOTIDE SEQUENCE [LARGE SCALE GENOMIC DNA]</scope>
    <source>
        <strain evidence="3 4">DSM 28010</strain>
    </source>
</reference>
<keyword evidence="4" id="KW-1185">Reference proteome</keyword>